<reference evidence="6" key="1">
    <citation type="submission" date="2021-11" db="EMBL/GenBank/DDBJ databases">
        <title>Description of novel Chryseobacterium species.</title>
        <authorList>
            <person name="Saticioglu I.B."/>
            <person name="Ay H."/>
            <person name="Altun S."/>
            <person name="Duman M."/>
        </authorList>
    </citation>
    <scope>NUCLEOTIDE SEQUENCE</scope>
    <source>
        <strain evidence="6">C-39</strain>
    </source>
</reference>
<evidence type="ECO:0000256" key="2">
    <source>
        <dbReference type="ARBA" id="ARBA00023125"/>
    </source>
</evidence>
<comment type="similarity">
    <text evidence="1">Belongs to the 'phage' integrase family.</text>
</comment>
<dbReference type="Proteomes" id="UP000603715">
    <property type="component" value="Unassembled WGS sequence"/>
</dbReference>
<dbReference type="InterPro" id="IPR002104">
    <property type="entry name" value="Integrase_catalytic"/>
</dbReference>
<dbReference type="InterPro" id="IPR025269">
    <property type="entry name" value="SAM-like_dom"/>
</dbReference>
<organism evidence="6 8">
    <name type="scientific">Chryseobacterium muglaense</name>
    <dbReference type="NCBI Taxonomy" id="2893752"/>
    <lineage>
        <taxon>Bacteria</taxon>
        <taxon>Pseudomonadati</taxon>
        <taxon>Bacteroidota</taxon>
        <taxon>Flavobacteriia</taxon>
        <taxon>Flavobacteriales</taxon>
        <taxon>Weeksellaceae</taxon>
        <taxon>Chryseobacterium group</taxon>
        <taxon>Chryseobacterium</taxon>
    </lineage>
</organism>
<dbReference type="InterPro" id="IPR035386">
    <property type="entry name" value="Arm-DNA-bind_5"/>
</dbReference>
<dbReference type="Gene3D" id="1.10.150.130">
    <property type="match status" value="1"/>
</dbReference>
<reference evidence="7" key="2">
    <citation type="submission" date="2023-07" db="EMBL/GenBank/DDBJ databases">
        <title>Description of novel Chryseobacterium sp. strain C-2.</title>
        <authorList>
            <person name="Saticioglu I.B."/>
        </authorList>
    </citation>
    <scope>NUCLEOTIDE SEQUENCE [LARGE SCALE GENOMIC DNA]</scope>
    <source>
        <strain evidence="7">C-2</strain>
    </source>
</reference>
<dbReference type="EMBL" id="JACXXP010000052">
    <property type="protein sequence ID" value="MBD3907120.1"/>
    <property type="molecule type" value="Genomic_DNA"/>
</dbReference>
<keyword evidence="2" id="KW-0238">DNA-binding</keyword>
<evidence type="ECO:0000256" key="1">
    <source>
        <dbReference type="ARBA" id="ARBA00008857"/>
    </source>
</evidence>
<dbReference type="InterPro" id="IPR013762">
    <property type="entry name" value="Integrase-like_cat_sf"/>
</dbReference>
<evidence type="ECO:0000313" key="8">
    <source>
        <dbReference type="Proteomes" id="UP001107960"/>
    </source>
</evidence>
<dbReference type="GO" id="GO:0003677">
    <property type="term" value="F:DNA binding"/>
    <property type="evidence" value="ECO:0007669"/>
    <property type="project" value="UniProtKB-KW"/>
</dbReference>
<dbReference type="AlphaFoldDB" id="A0A9Q3USX6"/>
<evidence type="ECO:0000259" key="4">
    <source>
        <dbReference type="PROSITE" id="PS51898"/>
    </source>
</evidence>
<dbReference type="CDD" id="cd01185">
    <property type="entry name" value="INTN1_C_like"/>
    <property type="match status" value="1"/>
</dbReference>
<evidence type="ECO:0000313" key="5">
    <source>
        <dbReference type="EMBL" id="MBD3907120.1"/>
    </source>
</evidence>
<reference evidence="5" key="3">
    <citation type="submission" date="2024-05" db="EMBL/GenBank/DDBJ databases">
        <title>Description of novel Chryseobacterium sp. strain C-2.</title>
        <authorList>
            <person name="Saticioglu I.B."/>
        </authorList>
    </citation>
    <scope>NUCLEOTIDE SEQUENCE</scope>
    <source>
        <strain evidence="5">C-2</strain>
    </source>
</reference>
<evidence type="ECO:0000313" key="6">
    <source>
        <dbReference type="EMBL" id="MCC9033135.1"/>
    </source>
</evidence>
<name>A0A9Q3USX6_9FLAO</name>
<dbReference type="EMBL" id="JAJJML010000001">
    <property type="protein sequence ID" value="MCC9033135.1"/>
    <property type="molecule type" value="Genomic_DNA"/>
</dbReference>
<dbReference type="Proteomes" id="UP001107960">
    <property type="component" value="Unassembled WGS sequence"/>
</dbReference>
<dbReference type="Pfam" id="PF13102">
    <property type="entry name" value="Phage_int_SAM_5"/>
    <property type="match status" value="1"/>
</dbReference>
<dbReference type="GO" id="GO:0015074">
    <property type="term" value="P:DNA integration"/>
    <property type="evidence" value="ECO:0007669"/>
    <property type="project" value="InterPro"/>
</dbReference>
<dbReference type="InterPro" id="IPR050090">
    <property type="entry name" value="Tyrosine_recombinase_XerCD"/>
</dbReference>
<dbReference type="SUPFAM" id="SSF56349">
    <property type="entry name" value="DNA breaking-rejoining enzymes"/>
    <property type="match status" value="1"/>
</dbReference>
<dbReference type="GO" id="GO:0006310">
    <property type="term" value="P:DNA recombination"/>
    <property type="evidence" value="ECO:0007669"/>
    <property type="project" value="UniProtKB-KW"/>
</dbReference>
<accession>A0A9Q3USX6</accession>
<dbReference type="InterPro" id="IPR010998">
    <property type="entry name" value="Integrase_recombinase_N"/>
</dbReference>
<keyword evidence="7" id="KW-1185">Reference proteome</keyword>
<dbReference type="PANTHER" id="PTHR30349:SF64">
    <property type="entry name" value="PROPHAGE INTEGRASE INTD-RELATED"/>
    <property type="match status" value="1"/>
</dbReference>
<protein>
    <submittedName>
        <fullName evidence="6">Site-specific integrase</fullName>
    </submittedName>
</protein>
<feature type="domain" description="Tyr recombinase" evidence="4">
    <location>
        <begin position="217"/>
        <end position="393"/>
    </location>
</feature>
<dbReference type="Gene3D" id="1.10.443.10">
    <property type="entry name" value="Intergrase catalytic core"/>
    <property type="match status" value="1"/>
</dbReference>
<sequence length="409" mass="47262">MQTYSLLFYAKKTKGNPDISAIYMRITINGKRAELSTGRTIKTSEWNCKSGKISGRSSSARDLNIFLEGIRTKIFKSYNYLFNNDKIVTCESLKNKFLGNDERKVTLVEVFKGHNNQIKELIGKGFAKGTWERYETSLRHTQQFMMWKYNITDIFVSEINPAFVTNYDFFLRTVRCCANNSAVKYVKNFQKIINICLDNEWIMKNPFSNYTSKIIITDVPCLTEKELDIIKNKEFKSNRLTVVRDIFLFCCFTGLAYAEVKKLSTENIKDFNNEKWIKIKRTKRNVEASIPLLPAAEEILERYRTCIKCINIGKVLPVYSNQKVNEYLKEIGDLCNLGLEITFHTAGHTFATTVTLNNGVPIETVSKMLGHKNVRMTQHYAKIHDEKIGDDMNVLKTKLRKKEKIKSVG</sequence>
<evidence type="ECO:0000256" key="3">
    <source>
        <dbReference type="ARBA" id="ARBA00023172"/>
    </source>
</evidence>
<dbReference type="PROSITE" id="PS51898">
    <property type="entry name" value="TYR_RECOMBINASE"/>
    <property type="match status" value="1"/>
</dbReference>
<dbReference type="PANTHER" id="PTHR30349">
    <property type="entry name" value="PHAGE INTEGRASE-RELATED"/>
    <property type="match status" value="1"/>
</dbReference>
<dbReference type="InterPro" id="IPR011010">
    <property type="entry name" value="DNA_brk_join_enz"/>
</dbReference>
<comment type="caution">
    <text evidence="6">The sequence shown here is derived from an EMBL/GenBank/DDBJ whole genome shotgun (WGS) entry which is preliminary data.</text>
</comment>
<keyword evidence="3" id="KW-0233">DNA recombination</keyword>
<proteinExistence type="inferred from homology"/>
<gene>
    <name evidence="5" type="ORF">IEW27_21335</name>
    <name evidence="6" type="ORF">LNP80_02545</name>
</gene>
<dbReference type="RefSeq" id="WP_191181471.1">
    <property type="nucleotide sequence ID" value="NZ_JACXXP010000052.1"/>
</dbReference>
<dbReference type="Pfam" id="PF00589">
    <property type="entry name" value="Phage_integrase"/>
    <property type="match status" value="1"/>
</dbReference>
<evidence type="ECO:0000313" key="7">
    <source>
        <dbReference type="Proteomes" id="UP000603715"/>
    </source>
</evidence>
<dbReference type="Pfam" id="PF17293">
    <property type="entry name" value="Arm-DNA-bind_5"/>
    <property type="match status" value="1"/>
</dbReference>